<dbReference type="EMBL" id="BAAAQG010000007">
    <property type="protein sequence ID" value="GAA1706275.1"/>
    <property type="molecule type" value="Genomic_DNA"/>
</dbReference>
<dbReference type="Proteomes" id="UP001500383">
    <property type="component" value="Unassembled WGS sequence"/>
</dbReference>
<evidence type="ECO:0000313" key="2">
    <source>
        <dbReference type="EMBL" id="GAA1706275.1"/>
    </source>
</evidence>
<proteinExistence type="predicted"/>
<feature type="compositionally biased region" description="Basic residues" evidence="1">
    <location>
        <begin position="1"/>
        <end position="20"/>
    </location>
</feature>
<name>A0ABN2IJW5_9ACTN</name>
<evidence type="ECO:0000256" key="1">
    <source>
        <dbReference type="SAM" id="MobiDB-lite"/>
    </source>
</evidence>
<feature type="compositionally biased region" description="Basic and acidic residues" evidence="1">
    <location>
        <begin position="78"/>
        <end position="91"/>
    </location>
</feature>
<reference evidence="2 3" key="1">
    <citation type="journal article" date="2019" name="Int. J. Syst. Evol. Microbiol.">
        <title>The Global Catalogue of Microorganisms (GCM) 10K type strain sequencing project: providing services to taxonomists for standard genome sequencing and annotation.</title>
        <authorList>
            <consortium name="The Broad Institute Genomics Platform"/>
            <consortium name="The Broad Institute Genome Sequencing Center for Infectious Disease"/>
            <person name="Wu L."/>
            <person name="Ma J."/>
        </authorList>
    </citation>
    <scope>NUCLEOTIDE SEQUENCE [LARGE SCALE GENOMIC DNA]</scope>
    <source>
        <strain evidence="2 3">JCM 16002</strain>
    </source>
</reference>
<feature type="region of interest" description="Disordered" evidence="1">
    <location>
        <begin position="1"/>
        <end position="91"/>
    </location>
</feature>
<protein>
    <submittedName>
        <fullName evidence="2">Uncharacterized protein</fullName>
    </submittedName>
</protein>
<evidence type="ECO:0000313" key="3">
    <source>
        <dbReference type="Proteomes" id="UP001500383"/>
    </source>
</evidence>
<organism evidence="2 3">
    <name type="scientific">Dietzia cercidiphylli</name>
    <dbReference type="NCBI Taxonomy" id="498199"/>
    <lineage>
        <taxon>Bacteria</taxon>
        <taxon>Bacillati</taxon>
        <taxon>Actinomycetota</taxon>
        <taxon>Actinomycetes</taxon>
        <taxon>Mycobacteriales</taxon>
        <taxon>Dietziaceae</taxon>
        <taxon>Dietzia</taxon>
    </lineage>
</organism>
<sequence>MRIRWTAHPRSTRRIPRTRTRPTDTANRDQGGFGHDRGESDGEAEGEQQPQGPAAGELVGEVLAHREHAQVQALEEQGDPHPHDQQSGDQL</sequence>
<keyword evidence="3" id="KW-1185">Reference proteome</keyword>
<gene>
    <name evidence="2" type="ORF">GCM10009831_14940</name>
</gene>
<comment type="caution">
    <text evidence="2">The sequence shown here is derived from an EMBL/GenBank/DDBJ whole genome shotgun (WGS) entry which is preliminary data.</text>
</comment>
<accession>A0ABN2IJW5</accession>